<evidence type="ECO:0000259" key="4">
    <source>
        <dbReference type="SMART" id="SM00856"/>
    </source>
</evidence>
<feature type="domain" description="Pectinesterase inhibitor" evidence="4">
    <location>
        <begin position="219"/>
        <end position="372"/>
    </location>
</feature>
<dbReference type="InterPro" id="IPR006501">
    <property type="entry name" value="Pectinesterase_inhib_dom"/>
</dbReference>
<evidence type="ECO:0000313" key="6">
    <source>
        <dbReference type="Proteomes" id="UP001279734"/>
    </source>
</evidence>
<feature type="compositionally biased region" description="Low complexity" evidence="2">
    <location>
        <begin position="135"/>
        <end position="146"/>
    </location>
</feature>
<keyword evidence="6" id="KW-1185">Reference proteome</keyword>
<feature type="signal peptide" evidence="3">
    <location>
        <begin position="1"/>
        <end position="23"/>
    </location>
</feature>
<dbReference type="EMBL" id="BSYO01000022">
    <property type="protein sequence ID" value="GMH20910.1"/>
    <property type="molecule type" value="Genomic_DNA"/>
</dbReference>
<dbReference type="Gene3D" id="1.20.140.40">
    <property type="entry name" value="Invertase/pectin methylesterase inhibitor family protein"/>
    <property type="match status" value="1"/>
</dbReference>
<dbReference type="NCBIfam" id="TIGR01614">
    <property type="entry name" value="PME_inhib"/>
    <property type="match status" value="1"/>
</dbReference>
<dbReference type="SMART" id="SM00856">
    <property type="entry name" value="PMEI"/>
    <property type="match status" value="1"/>
</dbReference>
<accession>A0AAD3XYG1</accession>
<dbReference type="PANTHER" id="PTHR31080">
    <property type="entry name" value="PECTINESTERASE INHIBITOR-LIKE"/>
    <property type="match status" value="1"/>
</dbReference>
<feature type="chain" id="PRO_5042050679" description="Pectinesterase inhibitor domain-containing protein" evidence="3">
    <location>
        <begin position="24"/>
        <end position="384"/>
    </location>
</feature>
<dbReference type="AlphaFoldDB" id="A0AAD3XYG1"/>
<dbReference type="InterPro" id="IPR035513">
    <property type="entry name" value="Invertase/methylesterase_inhib"/>
</dbReference>
<dbReference type="CDD" id="cd15800">
    <property type="entry name" value="PMEI-like_2"/>
    <property type="match status" value="1"/>
</dbReference>
<gene>
    <name evidence="5" type="ORF">Nepgr_022752</name>
</gene>
<evidence type="ECO:0000256" key="3">
    <source>
        <dbReference type="SAM" id="SignalP"/>
    </source>
</evidence>
<dbReference type="SUPFAM" id="SSF101148">
    <property type="entry name" value="Plant invertase/pectin methylesterase inhibitor"/>
    <property type="match status" value="1"/>
</dbReference>
<protein>
    <recommendedName>
        <fullName evidence="4">Pectinesterase inhibitor domain-containing protein</fullName>
    </recommendedName>
</protein>
<reference evidence="5" key="1">
    <citation type="submission" date="2023-05" db="EMBL/GenBank/DDBJ databases">
        <title>Nepenthes gracilis genome sequencing.</title>
        <authorList>
            <person name="Fukushima K."/>
        </authorList>
    </citation>
    <scope>NUCLEOTIDE SEQUENCE</scope>
    <source>
        <strain evidence="5">SING2019-196</strain>
    </source>
</reference>
<proteinExistence type="predicted"/>
<feature type="region of interest" description="Disordered" evidence="2">
    <location>
        <begin position="111"/>
        <end position="190"/>
    </location>
</feature>
<sequence>MMESNRQFLFVICLASLLLSVQSRTFSIHQRLSNSEPSSSPTPNLHDLELSDSKLPSPFPTVDIQSSSDAFSPENDASDAAFAPSTTTATTSYSPSSAMLFVSNTPLSPSPTAVEYSSVPLPPEVDGASQPGFAPSTTTSSSSSSPSPTPFPNLDRELSSPEPSPSPNAFEYSSVSLPPEDDASKAASAPLTAAPAASDVPFASLTSLLSIPDDAISEPAPPQVVEACEKTDYPLECRASLLSSRLHGDLGIDGSDLGPATILGSSVQTFSHALEIIKSEISSKSSMLKADQSTINTCKDMYDNAIDELNGAMQAASSGDKYGANIRFSAALTSIETCEDGLKDNVRGDSSSSPLASANKILSKLASNSLALGNFALGLGDHVF</sequence>
<keyword evidence="1 3" id="KW-0732">Signal</keyword>
<dbReference type="Proteomes" id="UP001279734">
    <property type="component" value="Unassembled WGS sequence"/>
</dbReference>
<name>A0AAD3XYG1_NEPGR</name>
<evidence type="ECO:0000256" key="1">
    <source>
        <dbReference type="ARBA" id="ARBA00022729"/>
    </source>
</evidence>
<evidence type="ECO:0000256" key="2">
    <source>
        <dbReference type="SAM" id="MobiDB-lite"/>
    </source>
</evidence>
<feature type="compositionally biased region" description="Low complexity" evidence="2">
    <location>
        <begin position="33"/>
        <end position="44"/>
    </location>
</feature>
<comment type="caution">
    <text evidence="5">The sequence shown here is derived from an EMBL/GenBank/DDBJ whole genome shotgun (WGS) entry which is preliminary data.</text>
</comment>
<dbReference type="PANTHER" id="PTHR31080:SF274">
    <property type="entry name" value="PECTINESTERASE_PECTINESTERASE INHIBITOR 26"/>
    <property type="match status" value="1"/>
</dbReference>
<feature type="region of interest" description="Disordered" evidence="2">
    <location>
        <begin position="31"/>
        <end position="81"/>
    </location>
</feature>
<dbReference type="InterPro" id="IPR051955">
    <property type="entry name" value="PME_Inhibitor"/>
</dbReference>
<dbReference type="GO" id="GO:0004857">
    <property type="term" value="F:enzyme inhibitor activity"/>
    <property type="evidence" value="ECO:0007669"/>
    <property type="project" value="InterPro"/>
</dbReference>
<organism evidence="5 6">
    <name type="scientific">Nepenthes gracilis</name>
    <name type="common">Slender pitcher plant</name>
    <dbReference type="NCBI Taxonomy" id="150966"/>
    <lineage>
        <taxon>Eukaryota</taxon>
        <taxon>Viridiplantae</taxon>
        <taxon>Streptophyta</taxon>
        <taxon>Embryophyta</taxon>
        <taxon>Tracheophyta</taxon>
        <taxon>Spermatophyta</taxon>
        <taxon>Magnoliopsida</taxon>
        <taxon>eudicotyledons</taxon>
        <taxon>Gunneridae</taxon>
        <taxon>Pentapetalae</taxon>
        <taxon>Caryophyllales</taxon>
        <taxon>Nepenthaceae</taxon>
        <taxon>Nepenthes</taxon>
    </lineage>
</organism>
<dbReference type="Pfam" id="PF04043">
    <property type="entry name" value="PMEI"/>
    <property type="match status" value="1"/>
</dbReference>
<evidence type="ECO:0000313" key="5">
    <source>
        <dbReference type="EMBL" id="GMH20910.1"/>
    </source>
</evidence>